<gene>
    <name evidence="1" type="ORF">Aco03nite_089030</name>
</gene>
<comment type="caution">
    <text evidence="1">The sequence shown here is derived from an EMBL/GenBank/DDBJ whole genome shotgun (WGS) entry which is preliminary data.</text>
</comment>
<dbReference type="InterPro" id="IPR052036">
    <property type="entry name" value="Hydrolase/PRTase-associated"/>
</dbReference>
<dbReference type="Gene3D" id="1.20.1440.30">
    <property type="entry name" value="Biosynthetic Protein domain"/>
    <property type="match status" value="1"/>
</dbReference>
<reference evidence="1 2" key="1">
    <citation type="submission" date="2021-01" db="EMBL/GenBank/DDBJ databases">
        <title>Whole genome shotgun sequence of Actinoplanes couchii NBRC 106145.</title>
        <authorList>
            <person name="Komaki H."/>
            <person name="Tamura T."/>
        </authorList>
    </citation>
    <scope>NUCLEOTIDE SEQUENCE [LARGE SCALE GENOMIC DNA]</scope>
    <source>
        <strain evidence="1 2">NBRC 106145</strain>
    </source>
</reference>
<sequence length="415" mass="45163">MDFSRYVAEHVIPLDTIDDLEPLAASLETARVIAIGENAHLVREFYQLRHRLHRFLAQKLGFTVYAMESGFSEGFTVDAWVRGERPADDLRSIADENITYTMGRCAEMRDHLTWMRSATPPARFFGLDVPGSTASPLPAIEGLRRYLRRVDPDAEQVLDRVAALAGAYAGEHSLLAYTAYSALAVTERDRLTAMWAELTARFDALEPEYRAAGGDEAYAVARHELRLAVLLDQAMRGYAAQVSAEGGIPTVHPRVAARDRGIAETVFWLLDRLGPDAKIIVAAHNNHIQRTPVHTPVFPLSAAGHHLATRLGPEYVAVGVTCTGGRTVTHRADPGAPGGVAIIGADLAAPEAGSIEAALPVKLCAVDLRPARAAGVTKGPDRIRIIDRYQQSPIIDAFDLVINIPEVTPVSHVNR</sequence>
<keyword evidence="2" id="KW-1185">Reference proteome</keyword>
<dbReference type="SUPFAM" id="SSF159501">
    <property type="entry name" value="EreA/ChaN-like"/>
    <property type="match status" value="1"/>
</dbReference>
<organism evidence="1 2">
    <name type="scientific">Actinoplanes couchii</name>
    <dbReference type="NCBI Taxonomy" id="403638"/>
    <lineage>
        <taxon>Bacteria</taxon>
        <taxon>Bacillati</taxon>
        <taxon>Actinomycetota</taxon>
        <taxon>Actinomycetes</taxon>
        <taxon>Micromonosporales</taxon>
        <taxon>Micromonosporaceae</taxon>
        <taxon>Actinoplanes</taxon>
    </lineage>
</organism>
<evidence type="ECO:0000313" key="1">
    <source>
        <dbReference type="EMBL" id="GID60499.1"/>
    </source>
</evidence>
<evidence type="ECO:0000313" key="2">
    <source>
        <dbReference type="Proteomes" id="UP000612282"/>
    </source>
</evidence>
<accession>A0ABQ3XPT0</accession>
<dbReference type="Gene3D" id="3.30.1870.10">
    <property type="entry name" value="EreA-like, domain 2"/>
    <property type="match status" value="1"/>
</dbReference>
<dbReference type="Gene3D" id="3.40.1660.10">
    <property type="entry name" value="EreA-like (biosynthetic domain)"/>
    <property type="match status" value="1"/>
</dbReference>
<dbReference type="InterPro" id="IPR007815">
    <property type="entry name" value="Emycin_Estase"/>
</dbReference>
<dbReference type="Proteomes" id="UP000612282">
    <property type="component" value="Unassembled WGS sequence"/>
</dbReference>
<dbReference type="EMBL" id="BOMG01000109">
    <property type="protein sequence ID" value="GID60499.1"/>
    <property type="molecule type" value="Genomic_DNA"/>
</dbReference>
<proteinExistence type="predicted"/>
<dbReference type="PANTHER" id="PTHR31299">
    <property type="entry name" value="ESTERASE, PUTATIVE (AFU_ORTHOLOGUE AFUA_1G05850)-RELATED"/>
    <property type="match status" value="1"/>
</dbReference>
<dbReference type="PANTHER" id="PTHR31299:SF0">
    <property type="entry name" value="ESTERASE, PUTATIVE (AFU_ORTHOLOGUE AFUA_1G05850)-RELATED"/>
    <property type="match status" value="1"/>
</dbReference>
<protein>
    <submittedName>
        <fullName evidence="1">Erythromycin esterase</fullName>
    </submittedName>
</protein>
<dbReference type="RefSeq" id="WP_203807582.1">
    <property type="nucleotide sequence ID" value="NZ_BAAAQE010000112.1"/>
</dbReference>
<name>A0ABQ3XPT0_9ACTN</name>
<dbReference type="CDD" id="cd14728">
    <property type="entry name" value="Ere-like"/>
    <property type="match status" value="1"/>
</dbReference>
<dbReference type="Pfam" id="PF05139">
    <property type="entry name" value="Erythro_esteras"/>
    <property type="match status" value="1"/>
</dbReference>